<name>A0A1N6MX63_9GAMM</name>
<organism evidence="1 2">
    <name type="scientific">Xenorhabdus innexi</name>
    <dbReference type="NCBI Taxonomy" id="290109"/>
    <lineage>
        <taxon>Bacteria</taxon>
        <taxon>Pseudomonadati</taxon>
        <taxon>Pseudomonadota</taxon>
        <taxon>Gammaproteobacteria</taxon>
        <taxon>Enterobacterales</taxon>
        <taxon>Morganellaceae</taxon>
        <taxon>Xenorhabdus</taxon>
    </lineage>
</organism>
<accession>A0A1N6MX63</accession>
<evidence type="ECO:0000313" key="1">
    <source>
        <dbReference type="EMBL" id="SIP73329.1"/>
    </source>
</evidence>
<proteinExistence type="predicted"/>
<dbReference type="AlphaFoldDB" id="A0A1N6MX63"/>
<dbReference type="Proteomes" id="UP000196435">
    <property type="component" value="Unassembled WGS sequence"/>
</dbReference>
<dbReference type="EMBL" id="FTLG01000091">
    <property type="protein sequence ID" value="SIP73329.1"/>
    <property type="molecule type" value="Genomic_DNA"/>
</dbReference>
<evidence type="ECO:0000313" key="2">
    <source>
        <dbReference type="Proteomes" id="UP000196435"/>
    </source>
</evidence>
<reference evidence="2" key="1">
    <citation type="submission" date="2016-12" db="EMBL/GenBank/DDBJ databases">
        <authorList>
            <person name="Gaudriault S."/>
        </authorList>
    </citation>
    <scope>NUCLEOTIDE SEQUENCE [LARGE SCALE GENOMIC DNA]</scope>
    <source>
        <strain evidence="2">HGB1681 (deposited as PTA-6826 in the American Type Culture Collection)</strain>
    </source>
</reference>
<protein>
    <submittedName>
        <fullName evidence="1">Uncharacterized protein</fullName>
    </submittedName>
</protein>
<gene>
    <name evidence="1" type="ORF">XIS1_1800052</name>
</gene>
<sequence length="44" mass="4838">MKCRPFSQTYKLDLLSIQSALTASLQSSFVCLNQYSLPASLGLI</sequence>